<feature type="compositionally biased region" description="Basic and acidic residues" evidence="1">
    <location>
        <begin position="280"/>
        <end position="294"/>
    </location>
</feature>
<feature type="region of interest" description="Disordered" evidence="1">
    <location>
        <begin position="158"/>
        <end position="180"/>
    </location>
</feature>
<comment type="caution">
    <text evidence="2">The sequence shown here is derived from an EMBL/GenBank/DDBJ whole genome shotgun (WGS) entry which is preliminary data.</text>
</comment>
<dbReference type="GeneID" id="17040700"/>
<dbReference type="Proteomes" id="UP000007264">
    <property type="component" value="Unassembled WGS sequence"/>
</dbReference>
<feature type="region of interest" description="Disordered" evidence="1">
    <location>
        <begin position="253"/>
        <end position="294"/>
    </location>
</feature>
<evidence type="ECO:0000256" key="1">
    <source>
        <dbReference type="SAM" id="MobiDB-lite"/>
    </source>
</evidence>
<dbReference type="OrthoDB" id="515340at2759"/>
<feature type="compositionally biased region" description="Low complexity" evidence="1">
    <location>
        <begin position="265"/>
        <end position="278"/>
    </location>
</feature>
<dbReference type="KEGG" id="csl:COCSUDRAFT_66356"/>
<sequence>MDAVPFTPSQGVLSPTPSNMAALWYQHQHAYMTDSPNYHRYPGTPVYTVPVGSAAWPSRQVIQRSVSLGGGPPWPPAMHSAPASPVYAFAHGHMGGTWQLQPVPWHHSPHPMTRPVGGYVPLSPSPCQQMPSQAGLAMFPPAFQPPPPPVHVPVMVRPATSPAPLGASQHSPQQSDADSQWDTLLSWQGPHSPASREAAGNSRIMNLEFVSALHHNHRAVGSAMQQLEQSGPEPLQTAVTELRHLMEFHGVLPLRGGSKGDTDDASSASMSPESTSVATKGEEDIKEGIEEGGG</sequence>
<feature type="compositionally biased region" description="Polar residues" evidence="1">
    <location>
        <begin position="168"/>
        <end position="180"/>
    </location>
</feature>
<accession>I0YWE4</accession>
<protein>
    <submittedName>
        <fullName evidence="2">Uncharacterized protein</fullName>
    </submittedName>
</protein>
<keyword evidence="3" id="KW-1185">Reference proteome</keyword>
<dbReference type="EMBL" id="AGSI01000009">
    <property type="protein sequence ID" value="EIE22713.1"/>
    <property type="molecule type" value="Genomic_DNA"/>
</dbReference>
<organism evidence="2 3">
    <name type="scientific">Coccomyxa subellipsoidea (strain C-169)</name>
    <name type="common">Green microalga</name>
    <dbReference type="NCBI Taxonomy" id="574566"/>
    <lineage>
        <taxon>Eukaryota</taxon>
        <taxon>Viridiplantae</taxon>
        <taxon>Chlorophyta</taxon>
        <taxon>core chlorophytes</taxon>
        <taxon>Trebouxiophyceae</taxon>
        <taxon>Trebouxiophyceae incertae sedis</taxon>
        <taxon>Coccomyxaceae</taxon>
        <taxon>Coccomyxa</taxon>
        <taxon>Coccomyxa subellipsoidea</taxon>
    </lineage>
</organism>
<evidence type="ECO:0000313" key="3">
    <source>
        <dbReference type="Proteomes" id="UP000007264"/>
    </source>
</evidence>
<name>I0YWE4_COCSC</name>
<dbReference type="AlphaFoldDB" id="I0YWE4"/>
<reference evidence="2 3" key="1">
    <citation type="journal article" date="2012" name="Genome Biol.">
        <title>The genome of the polar eukaryotic microalga coccomyxa subellipsoidea reveals traits of cold adaptation.</title>
        <authorList>
            <person name="Blanc G."/>
            <person name="Agarkova I."/>
            <person name="Grimwood J."/>
            <person name="Kuo A."/>
            <person name="Brueggeman A."/>
            <person name="Dunigan D."/>
            <person name="Gurnon J."/>
            <person name="Ladunga I."/>
            <person name="Lindquist E."/>
            <person name="Lucas S."/>
            <person name="Pangilinan J."/>
            <person name="Proschold T."/>
            <person name="Salamov A."/>
            <person name="Schmutz J."/>
            <person name="Weeks D."/>
            <person name="Yamada T."/>
            <person name="Claverie J.M."/>
            <person name="Grigoriev I."/>
            <person name="Van Etten J."/>
            <person name="Lomsadze A."/>
            <person name="Borodovsky M."/>
        </authorList>
    </citation>
    <scope>NUCLEOTIDE SEQUENCE [LARGE SCALE GENOMIC DNA]</scope>
    <source>
        <strain evidence="2 3">C-169</strain>
    </source>
</reference>
<dbReference type="RefSeq" id="XP_005647257.1">
    <property type="nucleotide sequence ID" value="XM_005647200.1"/>
</dbReference>
<proteinExistence type="predicted"/>
<gene>
    <name evidence="2" type="ORF">COCSUDRAFT_66356</name>
</gene>
<evidence type="ECO:0000313" key="2">
    <source>
        <dbReference type="EMBL" id="EIE22713.1"/>
    </source>
</evidence>